<protein>
    <recommendedName>
        <fullName evidence="1">Beta-ketoacyl synthase-like N-terminal domain-containing protein</fullName>
    </recommendedName>
</protein>
<dbReference type="InterPro" id="IPR016039">
    <property type="entry name" value="Thiolase-like"/>
</dbReference>
<evidence type="ECO:0000313" key="3">
    <source>
        <dbReference type="Proteomes" id="UP001139319"/>
    </source>
</evidence>
<reference evidence="2" key="1">
    <citation type="submission" date="2022-05" db="EMBL/GenBank/DDBJ databases">
        <authorList>
            <person name="Sun H.-N."/>
        </authorList>
    </citation>
    <scope>NUCLEOTIDE SEQUENCE</scope>
    <source>
        <strain evidence="2">HB14</strain>
    </source>
</reference>
<dbReference type="SUPFAM" id="SSF53901">
    <property type="entry name" value="Thiolase-like"/>
    <property type="match status" value="1"/>
</dbReference>
<dbReference type="RefSeq" id="WP_253968439.1">
    <property type="nucleotide sequence ID" value="NZ_JAMFTH010000004.1"/>
</dbReference>
<organism evidence="2 3">
    <name type="scientific">Gilvimarinus xylanilyticus</name>
    <dbReference type="NCBI Taxonomy" id="2944139"/>
    <lineage>
        <taxon>Bacteria</taxon>
        <taxon>Pseudomonadati</taxon>
        <taxon>Pseudomonadota</taxon>
        <taxon>Gammaproteobacteria</taxon>
        <taxon>Cellvibrionales</taxon>
        <taxon>Cellvibrionaceae</taxon>
        <taxon>Gilvimarinus</taxon>
    </lineage>
</organism>
<keyword evidence="3" id="KW-1185">Reference proteome</keyword>
<dbReference type="EMBL" id="JAMFTH010000004">
    <property type="protein sequence ID" value="MCP8900143.1"/>
    <property type="molecule type" value="Genomic_DNA"/>
</dbReference>
<evidence type="ECO:0000259" key="1">
    <source>
        <dbReference type="Pfam" id="PF00109"/>
    </source>
</evidence>
<sequence length="280" mass="30273">MIYLIDSYSLLNTIAPNADGLPDLKAIIQRWHGERIRRIDRYIQLCVAGGLSCVAGRSLPENTGVYLASRNGAVATSARAMSSIEADGQLPKPLHFVNTLGNSAGFYLTQLLGLTGTAVVCSAEQLSFEAALTHACLDLQARQCDTALVGSFDETPLPVQHQRRRLNITDSQAPLLEGSHWLLLSRHAQNARAKLRAPEYTESLSQALRREDTGVQLAFSPNKAEASKLPGSHTVYNPVEGAIPHGSFSGAALVEQLKLPCGTHVAREGKTYCTVRWTSA</sequence>
<gene>
    <name evidence="2" type="ORF">M6D89_12610</name>
</gene>
<dbReference type="Pfam" id="PF00109">
    <property type="entry name" value="ketoacyl-synt"/>
    <property type="match status" value="1"/>
</dbReference>
<name>A0A9X2I3H1_9GAMM</name>
<dbReference type="Gene3D" id="3.40.47.10">
    <property type="match status" value="1"/>
</dbReference>
<dbReference type="GO" id="GO:0016746">
    <property type="term" value="F:acyltransferase activity"/>
    <property type="evidence" value="ECO:0007669"/>
    <property type="project" value="InterPro"/>
</dbReference>
<reference evidence="2" key="2">
    <citation type="submission" date="2023-01" db="EMBL/GenBank/DDBJ databases">
        <title>Gilvimarinus xylanilyticus HB14 isolated from Caulerpa lentillifera aquaculture base in Hainan, China.</title>
        <authorList>
            <person name="Zhang Y.-J."/>
        </authorList>
    </citation>
    <scope>NUCLEOTIDE SEQUENCE</scope>
    <source>
        <strain evidence="2">HB14</strain>
    </source>
</reference>
<dbReference type="InterPro" id="IPR014030">
    <property type="entry name" value="Ketoacyl_synth_N"/>
</dbReference>
<evidence type="ECO:0000313" key="2">
    <source>
        <dbReference type="EMBL" id="MCP8900143.1"/>
    </source>
</evidence>
<comment type="caution">
    <text evidence="2">The sequence shown here is derived from an EMBL/GenBank/DDBJ whole genome shotgun (WGS) entry which is preliminary data.</text>
</comment>
<accession>A0A9X2I3H1</accession>
<feature type="domain" description="Beta-ketoacyl synthase-like N-terminal" evidence="1">
    <location>
        <begin position="61"/>
        <end position="153"/>
    </location>
</feature>
<dbReference type="AlphaFoldDB" id="A0A9X2I3H1"/>
<dbReference type="Proteomes" id="UP001139319">
    <property type="component" value="Unassembled WGS sequence"/>
</dbReference>
<proteinExistence type="predicted"/>